<dbReference type="PANTHER" id="PTHR43283:SF7">
    <property type="entry name" value="BETA-LACTAMASE-RELATED DOMAIN-CONTAINING PROTEIN"/>
    <property type="match status" value="1"/>
</dbReference>
<feature type="domain" description="Beta-lactamase-related" evidence="1">
    <location>
        <begin position="164"/>
        <end position="436"/>
    </location>
</feature>
<dbReference type="PANTHER" id="PTHR43283">
    <property type="entry name" value="BETA-LACTAMASE-RELATED"/>
    <property type="match status" value="1"/>
</dbReference>
<organism evidence="2 3">
    <name type="scientific">Phyllobacterium endophyticum</name>
    <dbReference type="NCBI Taxonomy" id="1149773"/>
    <lineage>
        <taxon>Bacteria</taxon>
        <taxon>Pseudomonadati</taxon>
        <taxon>Pseudomonadota</taxon>
        <taxon>Alphaproteobacteria</taxon>
        <taxon>Hyphomicrobiales</taxon>
        <taxon>Phyllobacteriaceae</taxon>
        <taxon>Phyllobacterium</taxon>
    </lineage>
</organism>
<keyword evidence="2" id="KW-0378">Hydrolase</keyword>
<sequence length="458" mass="49290">MFSKILRWLFAVIALAIISAAGWLYVAPPPISRIAAGFTAKILCSNVFLGHRNPDEVLAQDVQSVGNPVLKLISYSVDEKAATVSAGLLGFVGRQTAVYRPGLGCTLAPDGDVAAVKAIDIPAASPVMDGNAPWPQGDTVSNAQSTKVANILDDSSLTGPGFRAAVVVKNGQIVAEHYAKGFSKETPHISYSVAKTINAALLGTLIKNGKLSPEDKGLFDSWKNDERSQIRIADLMSMSSGLDYNEETGDLNTRNQMLFLKSDMAGFIASFPLVHPIGQVFNYSTGTSVLLSRIWQNAIGDPAAALEWPRKVLFEPLAMHSSVLETDESGTFAGGSYVYASARDYARFGQFLLQDGVWNGNRILPEGFVSWMHDPSEASKRYGRGQVWVKGPDGGVADDENPDKGYDLPADTFWLLGFMGQSVTVIPSQALVIVRLGLTPDSARYKPQAMVQAIMKSL</sequence>
<keyword evidence="3" id="KW-1185">Reference proteome</keyword>
<accession>A0A2P7B0K1</accession>
<dbReference type="InterPro" id="IPR050789">
    <property type="entry name" value="Diverse_Enzym_Activities"/>
</dbReference>
<dbReference type="AlphaFoldDB" id="A0A2P7B0K1"/>
<dbReference type="OrthoDB" id="9814204at2"/>
<gene>
    <name evidence="2" type="ORF">CU100_04445</name>
</gene>
<dbReference type="InterPro" id="IPR001466">
    <property type="entry name" value="Beta-lactam-related"/>
</dbReference>
<proteinExistence type="predicted"/>
<evidence type="ECO:0000259" key="1">
    <source>
        <dbReference type="Pfam" id="PF00144"/>
    </source>
</evidence>
<dbReference type="InterPro" id="IPR012338">
    <property type="entry name" value="Beta-lactam/transpept-like"/>
</dbReference>
<reference evidence="3" key="1">
    <citation type="submission" date="2017-11" db="EMBL/GenBank/DDBJ databases">
        <authorList>
            <person name="Kuznetsova I."/>
            <person name="Sazanova A."/>
            <person name="Chirak E."/>
            <person name="Safronova V."/>
            <person name="Willems A."/>
        </authorList>
    </citation>
    <scope>NUCLEOTIDE SEQUENCE [LARGE SCALE GENOMIC DNA]</scope>
    <source>
        <strain evidence="3">PEPV15</strain>
    </source>
</reference>
<comment type="caution">
    <text evidence="2">The sequence shown here is derived from an EMBL/GenBank/DDBJ whole genome shotgun (WGS) entry which is preliminary data.</text>
</comment>
<dbReference type="Gene3D" id="3.40.710.10">
    <property type="entry name" value="DD-peptidase/beta-lactamase superfamily"/>
    <property type="match status" value="1"/>
</dbReference>
<name>A0A2P7B0K1_9HYPH</name>
<evidence type="ECO:0000313" key="3">
    <source>
        <dbReference type="Proteomes" id="UP000241158"/>
    </source>
</evidence>
<dbReference type="Pfam" id="PF00144">
    <property type="entry name" value="Beta-lactamase"/>
    <property type="match status" value="1"/>
</dbReference>
<evidence type="ECO:0000313" key="2">
    <source>
        <dbReference type="EMBL" id="PSH59981.1"/>
    </source>
</evidence>
<dbReference type="SUPFAM" id="SSF56601">
    <property type="entry name" value="beta-lactamase/transpeptidase-like"/>
    <property type="match status" value="1"/>
</dbReference>
<protein>
    <submittedName>
        <fullName evidence="2">6-aminohexanoate hydrolase</fullName>
    </submittedName>
</protein>
<dbReference type="GO" id="GO:0016787">
    <property type="term" value="F:hydrolase activity"/>
    <property type="evidence" value="ECO:0007669"/>
    <property type="project" value="UniProtKB-KW"/>
</dbReference>
<dbReference type="Proteomes" id="UP000241158">
    <property type="component" value="Unassembled WGS sequence"/>
</dbReference>
<dbReference type="RefSeq" id="WP_106715291.1">
    <property type="nucleotide sequence ID" value="NZ_JACHXT010000002.1"/>
</dbReference>
<dbReference type="EMBL" id="PGGN01000001">
    <property type="protein sequence ID" value="PSH59981.1"/>
    <property type="molecule type" value="Genomic_DNA"/>
</dbReference>